<evidence type="ECO:0000313" key="2">
    <source>
        <dbReference type="Proteomes" id="UP000287651"/>
    </source>
</evidence>
<proteinExistence type="predicted"/>
<name>A0A427AC31_ENSVE</name>
<gene>
    <name evidence="1" type="ORF">B296_00025383</name>
</gene>
<accession>A0A427AC31</accession>
<feature type="non-terminal residue" evidence="1">
    <location>
        <position position="55"/>
    </location>
</feature>
<evidence type="ECO:0000313" key="1">
    <source>
        <dbReference type="EMBL" id="RRT73779.1"/>
    </source>
</evidence>
<reference evidence="1 2" key="1">
    <citation type="journal article" date="2014" name="Agronomy (Basel)">
        <title>A Draft Genome Sequence for Ensete ventricosum, the Drought-Tolerant Tree Against Hunger.</title>
        <authorList>
            <person name="Harrison J."/>
            <person name="Moore K.A."/>
            <person name="Paszkiewicz K."/>
            <person name="Jones T."/>
            <person name="Grant M."/>
            <person name="Ambacheew D."/>
            <person name="Muzemil S."/>
            <person name="Studholme D.J."/>
        </authorList>
    </citation>
    <scope>NUCLEOTIDE SEQUENCE [LARGE SCALE GENOMIC DNA]</scope>
</reference>
<dbReference type="EMBL" id="AMZH03002987">
    <property type="protein sequence ID" value="RRT73779.1"/>
    <property type="molecule type" value="Genomic_DNA"/>
</dbReference>
<sequence length="55" mass="6158">MGLPRVIVAARGSPVACARGRFFSRTRRRNVSPRGEKDQGDVAFRLLAWEKDQGD</sequence>
<dbReference type="Proteomes" id="UP000287651">
    <property type="component" value="Unassembled WGS sequence"/>
</dbReference>
<dbReference type="AlphaFoldDB" id="A0A427AC31"/>
<organism evidence="1 2">
    <name type="scientific">Ensete ventricosum</name>
    <name type="common">Abyssinian banana</name>
    <name type="synonym">Musa ensete</name>
    <dbReference type="NCBI Taxonomy" id="4639"/>
    <lineage>
        <taxon>Eukaryota</taxon>
        <taxon>Viridiplantae</taxon>
        <taxon>Streptophyta</taxon>
        <taxon>Embryophyta</taxon>
        <taxon>Tracheophyta</taxon>
        <taxon>Spermatophyta</taxon>
        <taxon>Magnoliopsida</taxon>
        <taxon>Liliopsida</taxon>
        <taxon>Zingiberales</taxon>
        <taxon>Musaceae</taxon>
        <taxon>Ensete</taxon>
    </lineage>
</organism>
<protein>
    <submittedName>
        <fullName evidence="1">Uncharacterized protein</fullName>
    </submittedName>
</protein>
<comment type="caution">
    <text evidence="1">The sequence shown here is derived from an EMBL/GenBank/DDBJ whole genome shotgun (WGS) entry which is preliminary data.</text>
</comment>